<dbReference type="Proteomes" id="UP000196125">
    <property type="component" value="Unassembled WGS sequence"/>
</dbReference>
<protein>
    <submittedName>
        <fullName evidence="1">Dopa 4,5-dioxygenase family</fullName>
    </submittedName>
</protein>
<keyword evidence="1" id="KW-0223">Dioxygenase</keyword>
<evidence type="ECO:0000313" key="2">
    <source>
        <dbReference type="Proteomes" id="UP000196125"/>
    </source>
</evidence>
<dbReference type="SUPFAM" id="SSF143410">
    <property type="entry name" value="DOPA-like"/>
    <property type="match status" value="1"/>
</dbReference>
<dbReference type="PANTHER" id="PTHR36423">
    <property type="entry name" value="AFR070WP"/>
    <property type="match status" value="1"/>
</dbReference>
<dbReference type="InterPro" id="IPR014980">
    <property type="entry name" value="DOPA_dioxygen"/>
</dbReference>
<dbReference type="Pfam" id="PF08883">
    <property type="entry name" value="DOPA_dioxygen"/>
    <property type="match status" value="1"/>
</dbReference>
<dbReference type="GO" id="GO:0051213">
    <property type="term" value="F:dioxygenase activity"/>
    <property type="evidence" value="ECO:0007669"/>
    <property type="project" value="UniProtKB-KW"/>
</dbReference>
<proteinExistence type="predicted"/>
<dbReference type="Gene3D" id="3.30.70.1240">
    <property type="entry name" value="DOPA-like domains"/>
    <property type="match status" value="1"/>
</dbReference>
<accession>A0A1Y6IYG9</accession>
<keyword evidence="1" id="KW-0560">Oxidoreductase</keyword>
<dbReference type="PANTHER" id="PTHR36423:SF2">
    <property type="entry name" value="AFR070WP"/>
    <property type="match status" value="1"/>
</dbReference>
<dbReference type="EMBL" id="FXXI01000003">
    <property type="protein sequence ID" value="SMS01093.1"/>
    <property type="molecule type" value="Genomic_DNA"/>
</dbReference>
<reference evidence="1 2" key="1">
    <citation type="submission" date="2017-05" db="EMBL/GenBank/DDBJ databases">
        <authorList>
            <person name="Song R."/>
            <person name="Chenine A.L."/>
            <person name="Ruprecht R.M."/>
        </authorList>
    </citation>
    <scope>NUCLEOTIDE SEQUENCE [LARGE SCALE GENOMIC DNA]</scope>
    <source>
        <strain evidence="1 2">CECT 7927</strain>
    </source>
</reference>
<dbReference type="AlphaFoldDB" id="A0A1Y6IYG9"/>
<organism evidence="1 2">
    <name type="scientific">Vibrio mangrovi</name>
    <dbReference type="NCBI Taxonomy" id="474394"/>
    <lineage>
        <taxon>Bacteria</taxon>
        <taxon>Pseudomonadati</taxon>
        <taxon>Pseudomonadota</taxon>
        <taxon>Gammaproteobacteria</taxon>
        <taxon>Vibrionales</taxon>
        <taxon>Vibrionaceae</taxon>
        <taxon>Vibrio</taxon>
    </lineage>
</organism>
<dbReference type="PIRSF" id="PIRSF028139">
    <property type="entry name" value="DOPA-diox_rel_Mll2280"/>
    <property type="match status" value="1"/>
</dbReference>
<gene>
    <name evidence="1" type="ORF">VIM7927_02370</name>
</gene>
<sequence>MPDHQYQMFLNILNRRVIKMKNPPRPQNRHAAYHAHVYFDSSTLGFATELCHTAGEKFSLKVGRVHQRLVGPHTKWSCQIRFGHADFDHLIPWLDKHRGDLSVLIHADTGNDLEDHTKYAYWLGDAVELNLSVLH</sequence>
<dbReference type="InterPro" id="IPR023389">
    <property type="entry name" value="DOPA-like_sf"/>
</dbReference>
<name>A0A1Y6IYG9_9VIBR</name>
<evidence type="ECO:0000313" key="1">
    <source>
        <dbReference type="EMBL" id="SMS01093.1"/>
    </source>
</evidence>